<feature type="non-terminal residue" evidence="13">
    <location>
        <position position="1"/>
    </location>
</feature>
<dbReference type="AlphaFoldDB" id="A0A212CM28"/>
<comment type="similarity">
    <text evidence="2">Belongs to the small leucine-rich proteoglycan (SLRP) family. SLRP class I subfamily.</text>
</comment>
<dbReference type="PROSITE" id="PS50184">
    <property type="entry name" value="VWFC_2"/>
    <property type="match status" value="1"/>
</dbReference>
<dbReference type="SMART" id="SM00369">
    <property type="entry name" value="LRR_TYP"/>
    <property type="match status" value="12"/>
</dbReference>
<dbReference type="FunFam" id="3.80.10.10:FF:000332">
    <property type="entry name" value="extracellular matrix protein 2 isoform X1"/>
    <property type="match status" value="1"/>
</dbReference>
<dbReference type="Pfam" id="PF00093">
    <property type="entry name" value="VWC"/>
    <property type="match status" value="1"/>
</dbReference>
<dbReference type="EMBL" id="MKHE01000016">
    <property type="protein sequence ID" value="OWK07099.1"/>
    <property type="molecule type" value="Genomic_DNA"/>
</dbReference>
<feature type="domain" description="VWFC" evidence="12">
    <location>
        <begin position="157"/>
        <end position="214"/>
    </location>
</feature>
<feature type="compositionally biased region" description="Basic and acidic residues" evidence="11">
    <location>
        <begin position="293"/>
        <end position="308"/>
    </location>
</feature>
<dbReference type="GO" id="GO:0030198">
    <property type="term" value="P:extracellular matrix organization"/>
    <property type="evidence" value="ECO:0007669"/>
    <property type="project" value="TreeGrafter"/>
</dbReference>
<feature type="compositionally biased region" description="Acidic residues" evidence="11">
    <location>
        <begin position="319"/>
        <end position="339"/>
    </location>
</feature>
<dbReference type="PANTHER" id="PTHR46544">
    <property type="entry name" value="EXTRACELLULAR MATRIX PROTEIN 2-RELATED"/>
    <property type="match status" value="1"/>
</dbReference>
<dbReference type="GO" id="GO:0010811">
    <property type="term" value="P:positive regulation of cell-substrate adhesion"/>
    <property type="evidence" value="ECO:0007669"/>
    <property type="project" value="TreeGrafter"/>
</dbReference>
<evidence type="ECO:0000256" key="2">
    <source>
        <dbReference type="ARBA" id="ARBA00009811"/>
    </source>
</evidence>
<evidence type="ECO:0000259" key="12">
    <source>
        <dbReference type="PROSITE" id="PS50184"/>
    </source>
</evidence>
<feature type="region of interest" description="Disordered" evidence="11">
    <location>
        <begin position="221"/>
        <end position="246"/>
    </location>
</feature>
<dbReference type="SUPFAM" id="SSF52047">
    <property type="entry name" value="RNI-like"/>
    <property type="match status" value="1"/>
</dbReference>
<accession>A0A212CM28</accession>
<keyword evidence="6" id="KW-0732">Signal</keyword>
<dbReference type="InterPro" id="IPR003591">
    <property type="entry name" value="Leu-rich_rpt_typical-subtyp"/>
</dbReference>
<evidence type="ECO:0000256" key="1">
    <source>
        <dbReference type="ARBA" id="ARBA00004498"/>
    </source>
</evidence>
<dbReference type="SUPFAM" id="SSF57603">
    <property type="entry name" value="FnI-like domain"/>
    <property type="match status" value="1"/>
</dbReference>
<evidence type="ECO:0000256" key="10">
    <source>
        <dbReference type="ARBA" id="ARBA00074823"/>
    </source>
</evidence>
<comment type="caution">
    <text evidence="13">The sequence shown here is derived from an EMBL/GenBank/DDBJ whole genome shotgun (WGS) entry which is preliminary data.</text>
</comment>
<keyword evidence="7" id="KW-0677">Repeat</keyword>
<dbReference type="PANTHER" id="PTHR46544:SF1">
    <property type="entry name" value="EXTRACELLULAR MATRIX PROTEIN 2"/>
    <property type="match status" value="1"/>
</dbReference>
<proteinExistence type="inferred from homology"/>
<evidence type="ECO:0000256" key="5">
    <source>
        <dbReference type="ARBA" id="ARBA00022614"/>
    </source>
</evidence>
<gene>
    <name evidence="13" type="ORF">Celaphus_00017022</name>
</gene>
<dbReference type="SMART" id="SM00364">
    <property type="entry name" value="LRR_BAC"/>
    <property type="match status" value="5"/>
</dbReference>
<dbReference type="FunFam" id="3.80.10.10:FF:000284">
    <property type="entry name" value="extracellular matrix protein 2 isoform X1"/>
    <property type="match status" value="1"/>
</dbReference>
<keyword evidence="14" id="KW-1185">Reference proteome</keyword>
<dbReference type="GO" id="GO:0008201">
    <property type="term" value="F:heparin binding"/>
    <property type="evidence" value="ECO:0007669"/>
    <property type="project" value="TreeGrafter"/>
</dbReference>
<dbReference type="GO" id="GO:0070052">
    <property type="term" value="F:collagen V binding"/>
    <property type="evidence" value="ECO:0007669"/>
    <property type="project" value="TreeGrafter"/>
</dbReference>
<comment type="subcellular location">
    <subcellularLocation>
        <location evidence="1">Secreted</location>
        <location evidence="1">Extracellular space</location>
        <location evidence="1">Extracellular matrix</location>
    </subcellularLocation>
</comment>
<dbReference type="PROSITE" id="PS51450">
    <property type="entry name" value="LRR"/>
    <property type="match status" value="3"/>
</dbReference>
<dbReference type="PROSITE" id="PS01208">
    <property type="entry name" value="VWFC_1"/>
    <property type="match status" value="1"/>
</dbReference>
<feature type="compositionally biased region" description="Basic and acidic residues" evidence="11">
    <location>
        <begin position="221"/>
        <end position="233"/>
    </location>
</feature>
<dbReference type="InterPro" id="IPR001611">
    <property type="entry name" value="Leu-rich_rpt"/>
</dbReference>
<dbReference type="OrthoDB" id="676979at2759"/>
<dbReference type="Pfam" id="PF13855">
    <property type="entry name" value="LRR_8"/>
    <property type="match status" value="3"/>
</dbReference>
<evidence type="ECO:0000256" key="9">
    <source>
        <dbReference type="ARBA" id="ARBA00057419"/>
    </source>
</evidence>
<protein>
    <recommendedName>
        <fullName evidence="10">Extracellular matrix protein 2</fullName>
    </recommendedName>
</protein>
<evidence type="ECO:0000256" key="6">
    <source>
        <dbReference type="ARBA" id="ARBA00022729"/>
    </source>
</evidence>
<dbReference type="GO" id="GO:0031012">
    <property type="term" value="C:extracellular matrix"/>
    <property type="evidence" value="ECO:0007669"/>
    <property type="project" value="TreeGrafter"/>
</dbReference>
<comment type="function">
    <text evidence="9">Promotes matrix assembly and cell adhesiveness.</text>
</comment>
<dbReference type="FunFam" id="3.80.10.10:FF:000130">
    <property type="entry name" value="extracellular matrix protein 2 isoform X1"/>
    <property type="match status" value="1"/>
</dbReference>
<feature type="compositionally biased region" description="Acidic residues" evidence="11">
    <location>
        <begin position="259"/>
        <end position="268"/>
    </location>
</feature>
<keyword evidence="3" id="KW-0964">Secreted</keyword>
<reference evidence="13 14" key="1">
    <citation type="journal article" date="2018" name="Mol. Genet. Genomics">
        <title>The red deer Cervus elaphus genome CerEla1.0: sequencing, annotating, genes, and chromosomes.</title>
        <authorList>
            <person name="Bana N.A."/>
            <person name="Nyiri A."/>
            <person name="Nagy J."/>
            <person name="Frank K."/>
            <person name="Nagy T."/>
            <person name="Steger V."/>
            <person name="Schiller M."/>
            <person name="Lakatos P."/>
            <person name="Sugar L."/>
            <person name="Horn P."/>
            <person name="Barta E."/>
            <person name="Orosz L."/>
        </authorList>
    </citation>
    <scope>NUCLEOTIDE SEQUENCE [LARGE SCALE GENOMIC DNA]</scope>
    <source>
        <strain evidence="13">Hungarian</strain>
    </source>
</reference>
<evidence type="ECO:0000256" key="8">
    <source>
        <dbReference type="ARBA" id="ARBA00023180"/>
    </source>
</evidence>
<dbReference type="Proteomes" id="UP000242450">
    <property type="component" value="Chromosome 16"/>
</dbReference>
<dbReference type="Gene3D" id="3.80.10.10">
    <property type="entry name" value="Ribonuclease Inhibitor"/>
    <property type="match status" value="2"/>
</dbReference>
<dbReference type="Gene3D" id="6.20.200.20">
    <property type="match status" value="1"/>
</dbReference>
<name>A0A212CM28_CEREH</name>
<evidence type="ECO:0000313" key="13">
    <source>
        <dbReference type="EMBL" id="OWK07099.1"/>
    </source>
</evidence>
<sequence length="747" mass="85127">EAVILDFTKKSVNIFQYSLLCLKESSGFVSFSSGDLNDTKQNLLSLDFQESNGKKESMKFSSLYCFLLLLIFQTDFGQNEETSRRQRRKMYYRRLRKSSLPTHRSVRQLGIHQMKTVTPAAKLPIINLDYSMEEKFESFLSVPGVESSYNVLPGKKGHCLANGMIMYNKAVWSPEPCTTCLCLNGKVLCDETKCHPQMCPQTIIPEGECCPVCSDTALNDRTEFSGDSSEQREPTNLPHKQESPPWVEMNRALGKEELQFGEDEEEVKQDENREQKKTTSRPGDWGSPSSEGQNREGREQRPGEEGRQPHQHRNPARENEEDSEDEEEDDEDEEEDEDEIVRGDTFRMPPRLPIPATPRGIPSLPSRCSLSYKTISCISADLTQIPPLTAPEITSLELIGNSITSIPDEAFNGLPNLERLDLSKNNITSSGIGPKAFKFLKNLIRLNMDGNNLVTIPSELPSTLEELKVNENKLQVIDEESLSDLNQLVTLELEGNNLSETNVNSLAFKPLKSLSYLRLGRNKFRIIPQGLPASIEELYLENNQIEEITEISFNHTRKINVIGLRYNKIEENRIAPLAWINQENLESIDLSYNKLYHVPSYLPKSLLHLVLIGNQIERIPGYVFGHMEPGLEYLYLSFNKLVDDGIDRVSFYGAYHSLRELFLDHNELKSIPPGVQEMKALHFLRLNNNKIRNILPEQICNAEEDDDSTLEHLHLENNYIKTREISSYAFSCIRSYSSIVLKPQNIK</sequence>
<keyword evidence="8" id="KW-0325">Glycoprotein</keyword>
<evidence type="ECO:0000256" key="11">
    <source>
        <dbReference type="SAM" id="MobiDB-lite"/>
    </source>
</evidence>
<organism evidence="13 14">
    <name type="scientific">Cervus elaphus hippelaphus</name>
    <name type="common">European red deer</name>
    <dbReference type="NCBI Taxonomy" id="46360"/>
    <lineage>
        <taxon>Eukaryota</taxon>
        <taxon>Metazoa</taxon>
        <taxon>Chordata</taxon>
        <taxon>Craniata</taxon>
        <taxon>Vertebrata</taxon>
        <taxon>Euteleostomi</taxon>
        <taxon>Mammalia</taxon>
        <taxon>Eutheria</taxon>
        <taxon>Laurasiatheria</taxon>
        <taxon>Artiodactyla</taxon>
        <taxon>Ruminantia</taxon>
        <taxon>Pecora</taxon>
        <taxon>Cervidae</taxon>
        <taxon>Cervinae</taxon>
        <taxon>Cervus</taxon>
    </lineage>
</organism>
<evidence type="ECO:0000313" key="14">
    <source>
        <dbReference type="Proteomes" id="UP000242450"/>
    </source>
</evidence>
<dbReference type="InterPro" id="IPR032675">
    <property type="entry name" value="LRR_dom_sf"/>
</dbReference>
<evidence type="ECO:0000256" key="3">
    <source>
        <dbReference type="ARBA" id="ARBA00022525"/>
    </source>
</evidence>
<dbReference type="InterPro" id="IPR001007">
    <property type="entry name" value="VWF_dom"/>
</dbReference>
<dbReference type="SMART" id="SM00214">
    <property type="entry name" value="VWC"/>
    <property type="match status" value="1"/>
</dbReference>
<feature type="region of interest" description="Disordered" evidence="11">
    <location>
        <begin position="259"/>
        <end position="360"/>
    </location>
</feature>
<dbReference type="InterPro" id="IPR043184">
    <property type="entry name" value="ECM2"/>
</dbReference>
<evidence type="ECO:0000256" key="4">
    <source>
        <dbReference type="ARBA" id="ARBA00022530"/>
    </source>
</evidence>
<keyword evidence="4" id="KW-0272">Extracellular matrix</keyword>
<keyword evidence="5" id="KW-0433">Leucine-rich repeat</keyword>
<evidence type="ECO:0000256" key="7">
    <source>
        <dbReference type="ARBA" id="ARBA00022737"/>
    </source>
</evidence>